<dbReference type="InterPro" id="IPR002563">
    <property type="entry name" value="Flavin_Rdtase-like_dom"/>
</dbReference>
<keyword evidence="5" id="KW-1185">Reference proteome</keyword>
<dbReference type="Pfam" id="PF01613">
    <property type="entry name" value="Flavin_Reduct"/>
    <property type="match status" value="1"/>
</dbReference>
<name>A0ABW9CD85_9BURK</name>
<evidence type="ECO:0000256" key="2">
    <source>
        <dbReference type="ARBA" id="ARBA00023002"/>
    </source>
</evidence>
<dbReference type="SMART" id="SM00903">
    <property type="entry name" value="Flavin_Reduct"/>
    <property type="match status" value="1"/>
</dbReference>
<sequence>MSESSNQAGVLSLTEADGTAFRRALGHFATGITVMSTRDVDGRPYGATVSSFSSLSLDPPLIQWSLTTRSFSYPIFSQASHFAVNILASDQEEVSRTFCRPVDRFALVESYEGVERLPLVSGCLGWIECSLERQVEAGDHTIFIGRVLNARVSNKSPLLHWRGAYHPLEVDAVS</sequence>
<evidence type="ECO:0000259" key="3">
    <source>
        <dbReference type="SMART" id="SM00903"/>
    </source>
</evidence>
<evidence type="ECO:0000313" key="5">
    <source>
        <dbReference type="Proteomes" id="UP001629462"/>
    </source>
</evidence>
<keyword evidence="2" id="KW-0560">Oxidoreductase</keyword>
<dbReference type="PANTHER" id="PTHR30466:SF11">
    <property type="entry name" value="FLAVIN-DEPENDENT MONOOXYGENASE, REDUCTASE SUBUNIT HSAB"/>
    <property type="match status" value="1"/>
</dbReference>
<feature type="domain" description="Flavin reductase like" evidence="3">
    <location>
        <begin position="25"/>
        <end position="167"/>
    </location>
</feature>
<organism evidence="4 5">
    <name type="scientific">Caballeronia jiangsuensis</name>
    <dbReference type="NCBI Taxonomy" id="1458357"/>
    <lineage>
        <taxon>Bacteria</taxon>
        <taxon>Pseudomonadati</taxon>
        <taxon>Pseudomonadota</taxon>
        <taxon>Betaproteobacteria</taxon>
        <taxon>Burkholderiales</taxon>
        <taxon>Burkholderiaceae</taxon>
        <taxon>Caballeronia</taxon>
    </lineage>
</organism>
<dbReference type="EMBL" id="JAQQDB010000001">
    <property type="protein sequence ID" value="MFM0515912.1"/>
    <property type="molecule type" value="Genomic_DNA"/>
</dbReference>
<evidence type="ECO:0000256" key="1">
    <source>
        <dbReference type="ARBA" id="ARBA00008898"/>
    </source>
</evidence>
<proteinExistence type="inferred from homology"/>
<dbReference type="RefSeq" id="WP_250486865.1">
    <property type="nucleotide sequence ID" value="NZ_JAQQDB010000001.1"/>
</dbReference>
<protein>
    <submittedName>
        <fullName evidence="4">Flavin reductase family protein</fullName>
    </submittedName>
</protein>
<comment type="similarity">
    <text evidence="1">Belongs to the non-flavoprotein flavin reductase family.</text>
</comment>
<dbReference type="InterPro" id="IPR012349">
    <property type="entry name" value="Split_barrel_FMN-bd"/>
</dbReference>
<accession>A0ABW9CD85</accession>
<dbReference type="SUPFAM" id="SSF50475">
    <property type="entry name" value="FMN-binding split barrel"/>
    <property type="match status" value="1"/>
</dbReference>
<reference evidence="4 5" key="1">
    <citation type="journal article" date="2024" name="Chem. Sci.">
        <title>Discovery of megapolipeptins by genome mining of a Burkholderiales bacteria collection.</title>
        <authorList>
            <person name="Paulo B.S."/>
            <person name="Recchia M.J.J."/>
            <person name="Lee S."/>
            <person name="Fergusson C.H."/>
            <person name="Romanowski S.B."/>
            <person name="Hernandez A."/>
            <person name="Krull N."/>
            <person name="Liu D.Y."/>
            <person name="Cavanagh H."/>
            <person name="Bos A."/>
            <person name="Gray C.A."/>
            <person name="Murphy B.T."/>
            <person name="Linington R.G."/>
            <person name="Eustaquio A.S."/>
        </authorList>
    </citation>
    <scope>NUCLEOTIDE SEQUENCE [LARGE SCALE GENOMIC DNA]</scope>
    <source>
        <strain evidence="4 5">RL17-374-BIF-D</strain>
    </source>
</reference>
<dbReference type="PANTHER" id="PTHR30466">
    <property type="entry name" value="FLAVIN REDUCTASE"/>
    <property type="match status" value="1"/>
</dbReference>
<evidence type="ECO:0000313" key="4">
    <source>
        <dbReference type="EMBL" id="MFM0515912.1"/>
    </source>
</evidence>
<dbReference type="Proteomes" id="UP001629462">
    <property type="component" value="Unassembled WGS sequence"/>
</dbReference>
<gene>
    <name evidence="4" type="ORF">PQR08_00665</name>
</gene>
<dbReference type="Gene3D" id="2.30.110.10">
    <property type="entry name" value="Electron Transport, Fmn-binding Protein, Chain A"/>
    <property type="match status" value="1"/>
</dbReference>
<comment type="caution">
    <text evidence="4">The sequence shown here is derived from an EMBL/GenBank/DDBJ whole genome shotgun (WGS) entry which is preliminary data.</text>
</comment>
<dbReference type="InterPro" id="IPR050268">
    <property type="entry name" value="NADH-dep_flavin_reductase"/>
</dbReference>